<evidence type="ECO:0000256" key="1">
    <source>
        <dbReference type="SAM" id="MobiDB-lite"/>
    </source>
</evidence>
<feature type="region of interest" description="Disordered" evidence="1">
    <location>
        <begin position="1"/>
        <end position="52"/>
    </location>
</feature>
<keyword evidence="3" id="KW-1185">Reference proteome</keyword>
<dbReference type="RefSeq" id="WP_174266730.1">
    <property type="nucleotide sequence ID" value="NZ_AP022588.1"/>
</dbReference>
<dbReference type="Proteomes" id="UP000467193">
    <property type="component" value="Chromosome"/>
</dbReference>
<dbReference type="AlphaFoldDB" id="A0A7I7QIC7"/>
<organism evidence="2 3">
    <name type="scientific">Mycolicibacterium sediminis</name>
    <dbReference type="NCBI Taxonomy" id="1286180"/>
    <lineage>
        <taxon>Bacteria</taxon>
        <taxon>Bacillati</taxon>
        <taxon>Actinomycetota</taxon>
        <taxon>Actinomycetes</taxon>
        <taxon>Mycobacteriales</taxon>
        <taxon>Mycobacteriaceae</taxon>
        <taxon>Mycolicibacterium</taxon>
    </lineage>
</organism>
<name>A0A7I7QIC7_9MYCO</name>
<accession>A0A7I7QIC7</accession>
<reference evidence="2 3" key="1">
    <citation type="journal article" date="2019" name="Emerg. Microbes Infect.">
        <title>Comprehensive subspecies identification of 175 nontuberculous mycobacteria species based on 7547 genomic profiles.</title>
        <authorList>
            <person name="Matsumoto Y."/>
            <person name="Kinjo T."/>
            <person name="Motooka D."/>
            <person name="Nabeya D."/>
            <person name="Jung N."/>
            <person name="Uechi K."/>
            <person name="Horii T."/>
            <person name="Iida T."/>
            <person name="Fujita J."/>
            <person name="Nakamura S."/>
        </authorList>
    </citation>
    <scope>NUCLEOTIDE SEQUENCE [LARGE SCALE GENOMIC DNA]</scope>
    <source>
        <strain evidence="2 3">JCM 17899</strain>
    </source>
</reference>
<evidence type="ECO:0000313" key="2">
    <source>
        <dbReference type="EMBL" id="BBY26031.1"/>
    </source>
</evidence>
<evidence type="ECO:0000313" key="3">
    <source>
        <dbReference type="Proteomes" id="UP000467193"/>
    </source>
</evidence>
<proteinExistence type="predicted"/>
<dbReference type="EMBL" id="AP022588">
    <property type="protein sequence ID" value="BBY26031.1"/>
    <property type="molecule type" value="Genomic_DNA"/>
</dbReference>
<sequence length="52" mass="5829">MEQQSTPPPTPKDATEATEEQRELQDELDHQKGVDPDGPGLQQSRRQLADET</sequence>
<feature type="compositionally biased region" description="Basic and acidic residues" evidence="1">
    <location>
        <begin position="13"/>
        <end position="35"/>
    </location>
</feature>
<protein>
    <submittedName>
        <fullName evidence="2">Uncharacterized protein</fullName>
    </submittedName>
</protein>
<dbReference type="KEGG" id="msei:MSEDJ_01270"/>
<gene>
    <name evidence="2" type="ORF">MSEDJ_01270</name>
</gene>
<feature type="compositionally biased region" description="Pro residues" evidence="1">
    <location>
        <begin position="1"/>
        <end position="11"/>
    </location>
</feature>